<proteinExistence type="predicted"/>
<dbReference type="InterPro" id="IPR036291">
    <property type="entry name" value="NAD(P)-bd_dom_sf"/>
</dbReference>
<organism evidence="1 2">
    <name type="scientific">Serratia bockelmannii</name>
    <dbReference type="NCBI Taxonomy" id="2703793"/>
    <lineage>
        <taxon>Bacteria</taxon>
        <taxon>Pseudomonadati</taxon>
        <taxon>Pseudomonadota</taxon>
        <taxon>Gammaproteobacteria</taxon>
        <taxon>Enterobacterales</taxon>
        <taxon>Yersiniaceae</taxon>
        <taxon>Serratia</taxon>
    </lineage>
</organism>
<dbReference type="SUPFAM" id="SSF51735">
    <property type="entry name" value="NAD(P)-binding Rossmann-fold domains"/>
    <property type="match status" value="1"/>
</dbReference>
<reference evidence="1" key="1">
    <citation type="submission" date="2023-05" db="EMBL/GenBank/DDBJ databases">
        <title>Cannabis rhizosphere genomes.</title>
        <authorList>
            <person name="Goff K.L."/>
        </authorList>
    </citation>
    <scope>NUCLEOTIDE SEQUENCE</scope>
    <source>
        <strain evidence="1">SPPC 2817</strain>
    </source>
</reference>
<protein>
    <recommendedName>
        <fullName evidence="3">Short chain dehydrogenase</fullName>
    </recommendedName>
</protein>
<dbReference type="EMBL" id="JASMRX010000032">
    <property type="protein sequence ID" value="MDN6881614.1"/>
    <property type="molecule type" value="Genomic_DNA"/>
</dbReference>
<keyword evidence="2" id="KW-1185">Reference proteome</keyword>
<sequence length="57" mass="6451">MSEYKAVLIAGVSSGIGRAAALAFKARGWYRQGYRWRFAVEWRCADRNGCSSFKHHA</sequence>
<gene>
    <name evidence="1" type="ORF">QO199_23515</name>
</gene>
<evidence type="ECO:0000313" key="1">
    <source>
        <dbReference type="EMBL" id="MDN6881614.1"/>
    </source>
</evidence>
<dbReference type="RefSeq" id="WP_154649133.1">
    <property type="nucleotide sequence ID" value="NZ_CBDHVZ010000021.1"/>
</dbReference>
<evidence type="ECO:0000313" key="2">
    <source>
        <dbReference type="Proteomes" id="UP001176500"/>
    </source>
</evidence>
<dbReference type="Proteomes" id="UP001176500">
    <property type="component" value="Unassembled WGS sequence"/>
</dbReference>
<accession>A0ABT8LYN4</accession>
<name>A0ABT8LYN4_9GAMM</name>
<comment type="caution">
    <text evidence="1">The sequence shown here is derived from an EMBL/GenBank/DDBJ whole genome shotgun (WGS) entry which is preliminary data.</text>
</comment>
<evidence type="ECO:0008006" key="3">
    <source>
        <dbReference type="Google" id="ProtNLM"/>
    </source>
</evidence>